<name>A0A317E7V6_9PROT</name>
<accession>A0A317E7V6</accession>
<sequence>MSFVKPFNLVSINGSPRQPSRTGVLVRAVADAIAVRIPTDYAAVELAGADLLAAPDRARLSEGGEALVRRVETADVLVVGTPVYRASYSGLFKHLFDLVHLEALAGKVAVLVATGGSPLHGLVTEHQLRPLLGFFGAYSVPTAIYAAEADFVDYRLTNPAITTRIERAASEAARLLDRQALVAPSSLVLAKSA</sequence>
<proteinExistence type="inferred from homology"/>
<dbReference type="PANTHER" id="PTHR43408:SF2">
    <property type="entry name" value="FMN REDUCTASE (NADPH)"/>
    <property type="match status" value="1"/>
</dbReference>
<dbReference type="PANTHER" id="PTHR43408">
    <property type="entry name" value="FMN REDUCTASE (NADPH)"/>
    <property type="match status" value="1"/>
</dbReference>
<dbReference type="Proteomes" id="UP000246077">
    <property type="component" value="Unassembled WGS sequence"/>
</dbReference>
<evidence type="ECO:0000259" key="5">
    <source>
        <dbReference type="Pfam" id="PF03358"/>
    </source>
</evidence>
<reference evidence="7" key="1">
    <citation type="submission" date="2018-05" db="EMBL/GenBank/DDBJ databases">
        <title>Zavarzinia sp. HR-AS.</title>
        <authorList>
            <person name="Lee Y."/>
            <person name="Jeon C.O."/>
        </authorList>
    </citation>
    <scope>NUCLEOTIDE SEQUENCE [LARGE SCALE GENOMIC DNA]</scope>
    <source>
        <strain evidence="7">DSM 1231</strain>
    </source>
</reference>
<keyword evidence="7" id="KW-1185">Reference proteome</keyword>
<dbReference type="SUPFAM" id="SSF52218">
    <property type="entry name" value="Flavoproteins"/>
    <property type="match status" value="1"/>
</dbReference>
<evidence type="ECO:0000313" key="6">
    <source>
        <dbReference type="EMBL" id="PWR23218.1"/>
    </source>
</evidence>
<dbReference type="GO" id="GO:0016491">
    <property type="term" value="F:oxidoreductase activity"/>
    <property type="evidence" value="ECO:0007669"/>
    <property type="project" value="UniProtKB-KW"/>
</dbReference>
<dbReference type="RefSeq" id="WP_109919252.1">
    <property type="nucleotide sequence ID" value="NZ_QGLF01000001.1"/>
</dbReference>
<comment type="caution">
    <text evidence="6">The sequence shown here is derived from an EMBL/GenBank/DDBJ whole genome shotgun (WGS) entry which is preliminary data.</text>
</comment>
<dbReference type="InterPro" id="IPR005025">
    <property type="entry name" value="FMN_Rdtase-like_dom"/>
</dbReference>
<keyword evidence="4" id="KW-0560">Oxidoreductase</keyword>
<keyword evidence="2" id="KW-0285">Flavoprotein</keyword>
<dbReference type="Pfam" id="PF03358">
    <property type="entry name" value="FMN_red"/>
    <property type="match status" value="1"/>
</dbReference>
<protein>
    <submittedName>
        <fullName evidence="6">FMN reductase</fullName>
    </submittedName>
</protein>
<gene>
    <name evidence="6" type="ORF">DKG75_01200</name>
</gene>
<dbReference type="InterPro" id="IPR051814">
    <property type="entry name" value="NAD(P)H-dep_FMN_reductase"/>
</dbReference>
<dbReference type="AlphaFoldDB" id="A0A317E7V6"/>
<dbReference type="EMBL" id="QGLF01000001">
    <property type="protein sequence ID" value="PWR23218.1"/>
    <property type="molecule type" value="Genomic_DNA"/>
</dbReference>
<dbReference type="OrthoDB" id="9787136at2"/>
<evidence type="ECO:0000313" key="7">
    <source>
        <dbReference type="Proteomes" id="UP000246077"/>
    </source>
</evidence>
<evidence type="ECO:0000256" key="2">
    <source>
        <dbReference type="ARBA" id="ARBA00022630"/>
    </source>
</evidence>
<evidence type="ECO:0000256" key="3">
    <source>
        <dbReference type="ARBA" id="ARBA00022643"/>
    </source>
</evidence>
<evidence type="ECO:0000256" key="4">
    <source>
        <dbReference type="ARBA" id="ARBA00023002"/>
    </source>
</evidence>
<feature type="domain" description="NADPH-dependent FMN reductase-like" evidence="5">
    <location>
        <begin position="9"/>
        <end position="148"/>
    </location>
</feature>
<dbReference type="InterPro" id="IPR029039">
    <property type="entry name" value="Flavoprotein-like_sf"/>
</dbReference>
<comment type="similarity">
    <text evidence="1">Belongs to the SsuE family.</text>
</comment>
<dbReference type="Gene3D" id="3.40.50.360">
    <property type="match status" value="1"/>
</dbReference>
<keyword evidence="3" id="KW-0288">FMN</keyword>
<evidence type="ECO:0000256" key="1">
    <source>
        <dbReference type="ARBA" id="ARBA00005990"/>
    </source>
</evidence>
<organism evidence="6 7">
    <name type="scientific">Zavarzinia compransoris</name>
    <dbReference type="NCBI Taxonomy" id="1264899"/>
    <lineage>
        <taxon>Bacteria</taxon>
        <taxon>Pseudomonadati</taxon>
        <taxon>Pseudomonadota</taxon>
        <taxon>Alphaproteobacteria</taxon>
        <taxon>Rhodospirillales</taxon>
        <taxon>Zavarziniaceae</taxon>
        <taxon>Zavarzinia</taxon>
    </lineage>
</organism>